<dbReference type="InterPro" id="IPR000727">
    <property type="entry name" value="T_SNARE_dom"/>
</dbReference>
<dbReference type="GO" id="GO:0005737">
    <property type="term" value="C:cytoplasm"/>
    <property type="evidence" value="ECO:0007669"/>
    <property type="project" value="UniProtKB-ARBA"/>
</dbReference>
<keyword evidence="2" id="KW-0813">Transport</keyword>
<evidence type="ECO:0000256" key="5">
    <source>
        <dbReference type="ARBA" id="ARBA00023136"/>
    </source>
</evidence>
<dbReference type="SUPFAM" id="SSF58038">
    <property type="entry name" value="SNARE fusion complex"/>
    <property type="match status" value="1"/>
</dbReference>
<evidence type="ECO:0000256" key="4">
    <source>
        <dbReference type="ARBA" id="ARBA00022989"/>
    </source>
</evidence>
<dbReference type="SMART" id="SM00397">
    <property type="entry name" value="t_SNARE"/>
    <property type="match status" value="1"/>
</dbReference>
<comment type="subcellular location">
    <subcellularLocation>
        <location evidence="1">Membrane</location>
        <topology evidence="1">Single-pass membrane protein</topology>
    </subcellularLocation>
</comment>
<keyword evidence="6" id="KW-0175">Coiled coil</keyword>
<dbReference type="OrthoDB" id="244190at2759"/>
<gene>
    <name evidence="9" type="ORF">CROQUDRAFT_657616</name>
</gene>
<comment type="caution">
    <text evidence="9">The sequence shown here is derived from an EMBL/GenBank/DDBJ whole genome shotgun (WGS) entry which is preliminary data.</text>
</comment>
<evidence type="ECO:0000259" key="8">
    <source>
        <dbReference type="PROSITE" id="PS50192"/>
    </source>
</evidence>
<dbReference type="Gene3D" id="1.20.5.110">
    <property type="match status" value="1"/>
</dbReference>
<evidence type="ECO:0000256" key="2">
    <source>
        <dbReference type="ARBA" id="ARBA00022448"/>
    </source>
</evidence>
<dbReference type="PANTHER" id="PTHR12791">
    <property type="entry name" value="GOLGI SNARE BET1-RELATED"/>
    <property type="match status" value="1"/>
</dbReference>
<proteinExistence type="predicted"/>
<evidence type="ECO:0000313" key="9">
    <source>
        <dbReference type="EMBL" id="KAG0146292.1"/>
    </source>
</evidence>
<sequence>MSSRSVTGPAPTPVRLSVLSSSTLQALLDLSKLNELSIAASPSMKTKLIQNLTSFRTGLMHYRDRQGDEIIDELRRQYDRIISLSKGVTCLEEDLEGLDLSLPGPSKLIETDETENQIEDEELSEMGPSALEHQPLIGSQSFLVDMPDKIKPPTRLTSRRTIEEDQEIMRNQNEDVQIMQRAMLEDQDRSLDALSNAISRQRDLSLHISSELEVQESLLTDLDENMDFTSNRLNKANRKMNSLFQKMARDGACWTIFGLVVLLLILIILLK</sequence>
<feature type="domain" description="T-SNARE coiled-coil homology" evidence="8">
    <location>
        <begin position="181"/>
        <end position="243"/>
    </location>
</feature>
<dbReference type="AlphaFoldDB" id="A0A9P6NIM2"/>
<keyword evidence="10" id="KW-1185">Reference proteome</keyword>
<dbReference type="CDD" id="cd15859">
    <property type="entry name" value="SNARE_SYN8"/>
    <property type="match status" value="1"/>
</dbReference>
<reference evidence="9" key="1">
    <citation type="submission" date="2013-11" db="EMBL/GenBank/DDBJ databases">
        <title>Genome sequence of the fusiform rust pathogen reveals effectors for host alternation and coevolution with pine.</title>
        <authorList>
            <consortium name="DOE Joint Genome Institute"/>
            <person name="Smith K."/>
            <person name="Pendleton A."/>
            <person name="Kubisiak T."/>
            <person name="Anderson C."/>
            <person name="Salamov A."/>
            <person name="Aerts A."/>
            <person name="Riley R."/>
            <person name="Clum A."/>
            <person name="Lindquist E."/>
            <person name="Ence D."/>
            <person name="Campbell M."/>
            <person name="Kronenberg Z."/>
            <person name="Feau N."/>
            <person name="Dhillon B."/>
            <person name="Hamelin R."/>
            <person name="Burleigh J."/>
            <person name="Smith J."/>
            <person name="Yandell M."/>
            <person name="Nelson C."/>
            <person name="Grigoriev I."/>
            <person name="Davis J."/>
        </authorList>
    </citation>
    <scope>NUCLEOTIDE SEQUENCE</scope>
    <source>
        <strain evidence="9">G11</strain>
    </source>
</reference>
<evidence type="ECO:0000256" key="1">
    <source>
        <dbReference type="ARBA" id="ARBA00004167"/>
    </source>
</evidence>
<organism evidence="9 10">
    <name type="scientific">Cronartium quercuum f. sp. fusiforme G11</name>
    <dbReference type="NCBI Taxonomy" id="708437"/>
    <lineage>
        <taxon>Eukaryota</taxon>
        <taxon>Fungi</taxon>
        <taxon>Dikarya</taxon>
        <taxon>Basidiomycota</taxon>
        <taxon>Pucciniomycotina</taxon>
        <taxon>Pucciniomycetes</taxon>
        <taxon>Pucciniales</taxon>
        <taxon>Coleosporiaceae</taxon>
        <taxon>Cronartium</taxon>
    </lineage>
</organism>
<dbReference type="Proteomes" id="UP000886653">
    <property type="component" value="Unassembled WGS sequence"/>
</dbReference>
<feature type="transmembrane region" description="Helical" evidence="7">
    <location>
        <begin position="251"/>
        <end position="270"/>
    </location>
</feature>
<accession>A0A9P6NIM2</accession>
<evidence type="ECO:0000256" key="3">
    <source>
        <dbReference type="ARBA" id="ARBA00022692"/>
    </source>
</evidence>
<name>A0A9P6NIM2_9BASI</name>
<dbReference type="GO" id="GO:0016020">
    <property type="term" value="C:membrane"/>
    <property type="evidence" value="ECO:0007669"/>
    <property type="project" value="UniProtKB-SubCell"/>
</dbReference>
<dbReference type="GO" id="GO:0012505">
    <property type="term" value="C:endomembrane system"/>
    <property type="evidence" value="ECO:0007669"/>
    <property type="project" value="UniProtKB-ARBA"/>
</dbReference>
<evidence type="ECO:0000313" key="10">
    <source>
        <dbReference type="Proteomes" id="UP000886653"/>
    </source>
</evidence>
<feature type="coiled-coil region" evidence="6">
    <location>
        <begin position="219"/>
        <end position="246"/>
    </location>
</feature>
<evidence type="ECO:0000256" key="7">
    <source>
        <dbReference type="SAM" id="Phobius"/>
    </source>
</evidence>
<keyword evidence="5 7" id="KW-0472">Membrane</keyword>
<dbReference type="EMBL" id="MU167263">
    <property type="protein sequence ID" value="KAG0146292.1"/>
    <property type="molecule type" value="Genomic_DNA"/>
</dbReference>
<protein>
    <recommendedName>
        <fullName evidence="8">t-SNARE coiled-coil homology domain-containing protein</fullName>
    </recommendedName>
</protein>
<evidence type="ECO:0000256" key="6">
    <source>
        <dbReference type="SAM" id="Coils"/>
    </source>
</evidence>
<keyword evidence="4 7" id="KW-1133">Transmembrane helix</keyword>
<dbReference type="PROSITE" id="PS50192">
    <property type="entry name" value="T_SNARE"/>
    <property type="match status" value="1"/>
</dbReference>
<keyword evidence="3 7" id="KW-0812">Transmembrane</keyword>